<sequence length="74" mass="8536">MEHKPRGAKKQKASKMVEDRLSNLPEGLKSHIQRVQKGPICRVCVICYKELTMLSFSAYPRDSSKMCLYDCLFI</sequence>
<dbReference type="EMBL" id="JARAOO010000005">
    <property type="protein sequence ID" value="KAJ7968027.1"/>
    <property type="molecule type" value="Genomic_DNA"/>
</dbReference>
<protein>
    <submittedName>
        <fullName evidence="1">Uncharacterized protein</fullName>
    </submittedName>
</protein>
<reference evidence="1" key="1">
    <citation type="journal article" date="2023" name="Science">
        <title>Elucidation of the pathway for biosynthesis of saponin adjuvants from the soapbark tree.</title>
        <authorList>
            <person name="Reed J."/>
            <person name="Orme A."/>
            <person name="El-Demerdash A."/>
            <person name="Owen C."/>
            <person name="Martin L.B.B."/>
            <person name="Misra R.C."/>
            <person name="Kikuchi S."/>
            <person name="Rejzek M."/>
            <person name="Martin A.C."/>
            <person name="Harkess A."/>
            <person name="Leebens-Mack J."/>
            <person name="Louveau T."/>
            <person name="Stephenson M.J."/>
            <person name="Osbourn A."/>
        </authorList>
    </citation>
    <scope>NUCLEOTIDE SEQUENCE</scope>
    <source>
        <strain evidence="1">S10</strain>
    </source>
</reference>
<dbReference type="KEGG" id="qsa:O6P43_012191"/>
<accession>A0AAD7M1M0</accession>
<dbReference type="Proteomes" id="UP001163823">
    <property type="component" value="Chromosome 5"/>
</dbReference>
<gene>
    <name evidence="1" type="ORF">O6P43_012191</name>
</gene>
<keyword evidence="2" id="KW-1185">Reference proteome</keyword>
<comment type="caution">
    <text evidence="1">The sequence shown here is derived from an EMBL/GenBank/DDBJ whole genome shotgun (WGS) entry which is preliminary data.</text>
</comment>
<proteinExistence type="predicted"/>
<dbReference type="AlphaFoldDB" id="A0AAD7M1M0"/>
<organism evidence="1 2">
    <name type="scientific">Quillaja saponaria</name>
    <name type="common">Soap bark tree</name>
    <dbReference type="NCBI Taxonomy" id="32244"/>
    <lineage>
        <taxon>Eukaryota</taxon>
        <taxon>Viridiplantae</taxon>
        <taxon>Streptophyta</taxon>
        <taxon>Embryophyta</taxon>
        <taxon>Tracheophyta</taxon>
        <taxon>Spermatophyta</taxon>
        <taxon>Magnoliopsida</taxon>
        <taxon>eudicotyledons</taxon>
        <taxon>Gunneridae</taxon>
        <taxon>Pentapetalae</taxon>
        <taxon>rosids</taxon>
        <taxon>fabids</taxon>
        <taxon>Fabales</taxon>
        <taxon>Quillajaceae</taxon>
        <taxon>Quillaja</taxon>
    </lineage>
</organism>
<evidence type="ECO:0000313" key="1">
    <source>
        <dbReference type="EMBL" id="KAJ7968027.1"/>
    </source>
</evidence>
<name>A0AAD7M1M0_QUISA</name>
<evidence type="ECO:0000313" key="2">
    <source>
        <dbReference type="Proteomes" id="UP001163823"/>
    </source>
</evidence>